<evidence type="ECO:0000313" key="1">
    <source>
        <dbReference type="EMBL" id="KAF5852283.1"/>
    </source>
</evidence>
<protein>
    <submittedName>
        <fullName evidence="1">Uncharacterized protein</fullName>
    </submittedName>
</protein>
<comment type="caution">
    <text evidence="1">The sequence shown here is derived from an EMBL/GenBank/DDBJ whole genome shotgun (WGS) entry which is preliminary data.</text>
</comment>
<evidence type="ECO:0000313" key="2">
    <source>
        <dbReference type="Proteomes" id="UP000624244"/>
    </source>
</evidence>
<feature type="non-terminal residue" evidence="1">
    <location>
        <position position="1"/>
    </location>
</feature>
<reference evidence="1" key="1">
    <citation type="submission" date="2019-11" db="EMBL/GenBank/DDBJ databases">
        <title>Bipolaris sorokiniana Genome sequencing.</title>
        <authorList>
            <person name="Wang H."/>
        </authorList>
    </citation>
    <scope>NUCLEOTIDE SEQUENCE</scope>
</reference>
<accession>A0A8H5ZR29</accession>
<sequence length="129" mass="14562">MRPRSSAARHFGLLPHDPFSALLFRLDHLRLVHSILCKFAPHRLLVASLGIPWIVCIDTFPQLRGYVEVCILVYHPEKALVLVETLCLCNNCIIELLNPGVVVSKLNSDDWCRLPILEPGYLHGLGHVH</sequence>
<dbReference type="EMBL" id="WNKQ01000004">
    <property type="protein sequence ID" value="KAF5852283.1"/>
    <property type="molecule type" value="Genomic_DNA"/>
</dbReference>
<name>A0A8H5ZR29_COCSA</name>
<gene>
    <name evidence="1" type="ORF">GGP41_000990</name>
</gene>
<dbReference type="AlphaFoldDB" id="A0A8H5ZR29"/>
<organism evidence="1 2">
    <name type="scientific">Cochliobolus sativus</name>
    <name type="common">Common root rot and spot blotch fungus</name>
    <name type="synonym">Bipolaris sorokiniana</name>
    <dbReference type="NCBI Taxonomy" id="45130"/>
    <lineage>
        <taxon>Eukaryota</taxon>
        <taxon>Fungi</taxon>
        <taxon>Dikarya</taxon>
        <taxon>Ascomycota</taxon>
        <taxon>Pezizomycotina</taxon>
        <taxon>Dothideomycetes</taxon>
        <taxon>Pleosporomycetidae</taxon>
        <taxon>Pleosporales</taxon>
        <taxon>Pleosporineae</taxon>
        <taxon>Pleosporaceae</taxon>
        <taxon>Bipolaris</taxon>
    </lineage>
</organism>
<proteinExistence type="predicted"/>
<dbReference type="Proteomes" id="UP000624244">
    <property type="component" value="Unassembled WGS sequence"/>
</dbReference>